<feature type="non-terminal residue" evidence="7">
    <location>
        <position position="1"/>
    </location>
</feature>
<evidence type="ECO:0000256" key="5">
    <source>
        <dbReference type="ARBA" id="ARBA00023002"/>
    </source>
</evidence>
<accession>A0A381RZK0</accession>
<evidence type="ECO:0000256" key="2">
    <source>
        <dbReference type="ARBA" id="ARBA00022490"/>
    </source>
</evidence>
<keyword evidence="4" id="KW-0671">Queuosine biosynthesis</keyword>
<evidence type="ECO:0000313" key="7">
    <source>
        <dbReference type="EMBL" id="SUZ96561.1"/>
    </source>
</evidence>
<dbReference type="InterPro" id="IPR013542">
    <property type="entry name" value="QueG_DUF1730"/>
</dbReference>
<feature type="domain" description="4Fe-4S ferredoxin-type" evidence="6">
    <location>
        <begin position="175"/>
        <end position="204"/>
    </location>
</feature>
<dbReference type="Pfam" id="PF08331">
    <property type="entry name" value="QueG_DUF1730"/>
    <property type="match status" value="1"/>
</dbReference>
<dbReference type="PROSITE" id="PS51379">
    <property type="entry name" value="4FE4S_FER_2"/>
    <property type="match status" value="1"/>
</dbReference>
<dbReference type="GO" id="GO:0051539">
    <property type="term" value="F:4 iron, 4 sulfur cluster binding"/>
    <property type="evidence" value="ECO:0007669"/>
    <property type="project" value="UniProtKB-KW"/>
</dbReference>
<dbReference type="Pfam" id="PF13484">
    <property type="entry name" value="Fer4_16"/>
    <property type="match status" value="1"/>
</dbReference>
<dbReference type="PANTHER" id="PTHR30002:SF4">
    <property type="entry name" value="EPOXYQUEUOSINE REDUCTASE"/>
    <property type="match status" value="1"/>
</dbReference>
<dbReference type="AlphaFoldDB" id="A0A381RZK0"/>
<organism evidence="7">
    <name type="scientific">marine metagenome</name>
    <dbReference type="NCBI Taxonomy" id="408172"/>
    <lineage>
        <taxon>unclassified sequences</taxon>
        <taxon>metagenomes</taxon>
        <taxon>ecological metagenomes</taxon>
    </lineage>
</organism>
<gene>
    <name evidence="7" type="ORF">METZ01_LOCUS49415</name>
</gene>
<dbReference type="SUPFAM" id="SSF46548">
    <property type="entry name" value="alpha-helical ferredoxin"/>
    <property type="match status" value="1"/>
</dbReference>
<evidence type="ECO:0000256" key="1">
    <source>
        <dbReference type="ARBA" id="ARBA00022485"/>
    </source>
</evidence>
<keyword evidence="1" id="KW-0004">4Fe-4S</keyword>
<name>A0A381RZK0_9ZZZZ</name>
<dbReference type="GO" id="GO:0008616">
    <property type="term" value="P:tRNA queuosine(34) biosynthetic process"/>
    <property type="evidence" value="ECO:0007669"/>
    <property type="project" value="UniProtKB-KW"/>
</dbReference>
<keyword evidence="1" id="KW-0411">Iron-sulfur</keyword>
<protein>
    <recommendedName>
        <fullName evidence="6">4Fe-4S ferredoxin-type domain-containing protein</fullName>
    </recommendedName>
</protein>
<dbReference type="InterPro" id="IPR004453">
    <property type="entry name" value="QueG"/>
</dbReference>
<dbReference type="EMBL" id="UINC01002427">
    <property type="protein sequence ID" value="SUZ96561.1"/>
    <property type="molecule type" value="Genomic_DNA"/>
</dbReference>
<dbReference type="PANTHER" id="PTHR30002">
    <property type="entry name" value="EPOXYQUEUOSINE REDUCTASE"/>
    <property type="match status" value="1"/>
</dbReference>
<dbReference type="InterPro" id="IPR017896">
    <property type="entry name" value="4Fe4S_Fe-S-bd"/>
</dbReference>
<keyword evidence="3" id="KW-0819">tRNA processing</keyword>
<keyword evidence="1" id="KW-0408">Iron</keyword>
<evidence type="ECO:0000256" key="3">
    <source>
        <dbReference type="ARBA" id="ARBA00022694"/>
    </source>
</evidence>
<keyword evidence="1" id="KW-0479">Metal-binding</keyword>
<sequence length="306" mass="35177">VISSKSIKKKAKELGFHKVGIAKAEPTPKEKTDLESWLMQGHHATMEWIVKRKKERGDIQTYFPEAKSVISIGLNYFVGKDQSNIHSDYKLSNYAWGDDYHDVIKKRLFQLLGWIKETHQDVKGVVCTDTSPVMDKVWAQRAGLGWLGKHTNLITRDHGSWLFLGELILDIELDYDAPFNDDLCGSCTACIDACPTQALDEYQIDAGKCISYLTIEHRGKLPENQNDLQGWIYGCDICQEVCPWNEKFSETSVLPEFQPRQEILNWTNEDWQNLDEEQFRKLFKGSAVKRTKYVGLKRNIENNTSP</sequence>
<reference evidence="7" key="1">
    <citation type="submission" date="2018-05" db="EMBL/GenBank/DDBJ databases">
        <authorList>
            <person name="Lanie J.A."/>
            <person name="Ng W.-L."/>
            <person name="Kazmierczak K.M."/>
            <person name="Andrzejewski T.M."/>
            <person name="Davidsen T.M."/>
            <person name="Wayne K.J."/>
            <person name="Tettelin H."/>
            <person name="Glass J.I."/>
            <person name="Rusch D."/>
            <person name="Podicherti R."/>
            <person name="Tsui H.-C.T."/>
            <person name="Winkler M.E."/>
        </authorList>
    </citation>
    <scope>NUCLEOTIDE SEQUENCE</scope>
</reference>
<dbReference type="NCBIfam" id="TIGR00276">
    <property type="entry name" value="tRNA epoxyqueuosine(34) reductase QueG"/>
    <property type="match status" value="1"/>
</dbReference>
<dbReference type="InterPro" id="IPR017900">
    <property type="entry name" value="4Fe4S_Fe_S_CS"/>
</dbReference>
<proteinExistence type="predicted"/>
<dbReference type="Gene3D" id="3.30.70.20">
    <property type="match status" value="1"/>
</dbReference>
<evidence type="ECO:0000256" key="4">
    <source>
        <dbReference type="ARBA" id="ARBA00022785"/>
    </source>
</evidence>
<dbReference type="PROSITE" id="PS00198">
    <property type="entry name" value="4FE4S_FER_1"/>
    <property type="match status" value="1"/>
</dbReference>
<keyword evidence="5" id="KW-0560">Oxidoreductase</keyword>
<evidence type="ECO:0000259" key="6">
    <source>
        <dbReference type="PROSITE" id="PS51379"/>
    </source>
</evidence>
<dbReference type="GO" id="GO:0052693">
    <property type="term" value="F:epoxyqueuosine reductase activity"/>
    <property type="evidence" value="ECO:0007669"/>
    <property type="project" value="TreeGrafter"/>
</dbReference>
<keyword evidence="2" id="KW-0963">Cytoplasm</keyword>